<dbReference type="Proteomes" id="UP000297907">
    <property type="component" value="Unassembled WGS sequence"/>
</dbReference>
<protein>
    <submittedName>
        <fullName evidence="3">Uncharacterized protein</fullName>
    </submittedName>
</protein>
<keyword evidence="4" id="KW-1185">Reference proteome</keyword>
<organism evidence="3 4">
    <name type="scientific">Cryobacterium adonitolivorans</name>
    <dbReference type="NCBI Taxonomy" id="1259189"/>
    <lineage>
        <taxon>Bacteria</taxon>
        <taxon>Bacillati</taxon>
        <taxon>Actinomycetota</taxon>
        <taxon>Actinomycetes</taxon>
        <taxon>Micrococcales</taxon>
        <taxon>Microbacteriaceae</taxon>
        <taxon>Cryobacterium</taxon>
    </lineage>
</organism>
<feature type="transmembrane region" description="Helical" evidence="2">
    <location>
        <begin position="20"/>
        <end position="37"/>
    </location>
</feature>
<name>A0A4R8WA09_9MICO</name>
<dbReference type="AlphaFoldDB" id="A0A4R8WA09"/>
<accession>A0A4R8WA09</accession>
<feature type="compositionally biased region" description="Low complexity" evidence="1">
    <location>
        <begin position="167"/>
        <end position="183"/>
    </location>
</feature>
<dbReference type="RefSeq" id="WP_134453098.1">
    <property type="nucleotide sequence ID" value="NZ_SOFL01000021.1"/>
</dbReference>
<keyword evidence="2" id="KW-0472">Membrane</keyword>
<feature type="transmembrane region" description="Helical" evidence="2">
    <location>
        <begin position="69"/>
        <end position="100"/>
    </location>
</feature>
<dbReference type="OrthoDB" id="5115602at2"/>
<dbReference type="EMBL" id="SOFL01000021">
    <property type="protein sequence ID" value="TFC03734.1"/>
    <property type="molecule type" value="Genomic_DNA"/>
</dbReference>
<sequence length="203" mass="21655">MSTRMEPTPRVRWGDPRWRYGVGLVTIVLGVALTNLISTYSLWFLLVGPCVQLLGWLILPGALWRRLLVILPCLLAGLVLVAGPDFAGAFAVLLAGWLFARHRPGRSYLALIPVIALSFVLKGALNEYGQNWVGLVSGSVASVACAWLGWALALWRRRRITARQAAAAGGAEAPEPAEPVYRAGPTIPAGPDASALPGPAKAE</sequence>
<evidence type="ECO:0000256" key="2">
    <source>
        <dbReference type="SAM" id="Phobius"/>
    </source>
</evidence>
<keyword evidence="2" id="KW-0812">Transmembrane</keyword>
<evidence type="ECO:0000313" key="3">
    <source>
        <dbReference type="EMBL" id="TFC03734.1"/>
    </source>
</evidence>
<proteinExistence type="predicted"/>
<evidence type="ECO:0000256" key="1">
    <source>
        <dbReference type="SAM" id="MobiDB-lite"/>
    </source>
</evidence>
<keyword evidence="2" id="KW-1133">Transmembrane helix</keyword>
<reference evidence="3 4" key="1">
    <citation type="submission" date="2019-03" db="EMBL/GenBank/DDBJ databases">
        <title>Genomics of glacier-inhabiting Cryobacterium strains.</title>
        <authorList>
            <person name="Liu Q."/>
            <person name="Xin Y.-H."/>
        </authorList>
    </citation>
    <scope>NUCLEOTIDE SEQUENCE [LARGE SCALE GENOMIC DNA]</scope>
    <source>
        <strain evidence="3 4">RHLS22-1</strain>
    </source>
</reference>
<gene>
    <name evidence="3" type="ORF">E3O42_06155</name>
</gene>
<feature type="transmembrane region" description="Helical" evidence="2">
    <location>
        <begin position="42"/>
        <end position="63"/>
    </location>
</feature>
<feature type="region of interest" description="Disordered" evidence="1">
    <location>
        <begin position="167"/>
        <end position="203"/>
    </location>
</feature>
<comment type="caution">
    <text evidence="3">The sequence shown here is derived from an EMBL/GenBank/DDBJ whole genome shotgun (WGS) entry which is preliminary data.</text>
</comment>
<evidence type="ECO:0000313" key="4">
    <source>
        <dbReference type="Proteomes" id="UP000297907"/>
    </source>
</evidence>
<feature type="transmembrane region" description="Helical" evidence="2">
    <location>
        <begin position="131"/>
        <end position="155"/>
    </location>
</feature>